<dbReference type="AlphaFoldDB" id="A0A9X2YI61"/>
<evidence type="ECO:0000256" key="1">
    <source>
        <dbReference type="SAM" id="Phobius"/>
    </source>
</evidence>
<feature type="transmembrane region" description="Helical" evidence="1">
    <location>
        <begin position="250"/>
        <end position="270"/>
    </location>
</feature>
<dbReference type="EMBL" id="JACKRN010000904">
    <property type="protein sequence ID" value="MCV7073618.1"/>
    <property type="molecule type" value="Genomic_DNA"/>
</dbReference>
<name>A0A9X2YI61_9MYCO</name>
<keyword evidence="3" id="KW-0808">Transferase</keyword>
<reference evidence="3" key="1">
    <citation type="submission" date="2020-07" db="EMBL/GenBank/DDBJ databases">
        <authorList>
            <person name="Pettersson B.M.F."/>
            <person name="Behra P.R.K."/>
            <person name="Ramesh M."/>
            <person name="Das S."/>
            <person name="Dasgupta S."/>
            <person name="Kirsebom L.A."/>
        </authorList>
    </citation>
    <scope>NUCLEOTIDE SEQUENCE</scope>
    <source>
        <strain evidence="3">DSM 45406</strain>
    </source>
</reference>
<dbReference type="Proteomes" id="UP001140272">
    <property type="component" value="Unassembled WGS sequence"/>
</dbReference>
<keyword evidence="1" id="KW-0472">Membrane</keyword>
<feature type="transmembrane region" description="Helical" evidence="1">
    <location>
        <begin position="282"/>
        <end position="308"/>
    </location>
</feature>
<evidence type="ECO:0000313" key="4">
    <source>
        <dbReference type="Proteomes" id="UP001140272"/>
    </source>
</evidence>
<feature type="transmembrane region" description="Helical" evidence="1">
    <location>
        <begin position="45"/>
        <end position="68"/>
    </location>
</feature>
<evidence type="ECO:0000313" key="3">
    <source>
        <dbReference type="EMBL" id="MCV7073618.1"/>
    </source>
</evidence>
<organism evidence="3 4">
    <name type="scientific">Mycolicibacterium rufum</name>
    <dbReference type="NCBI Taxonomy" id="318424"/>
    <lineage>
        <taxon>Bacteria</taxon>
        <taxon>Bacillati</taxon>
        <taxon>Actinomycetota</taxon>
        <taxon>Actinomycetes</taxon>
        <taxon>Mycobacteriales</taxon>
        <taxon>Mycobacteriaceae</taxon>
        <taxon>Mycolicibacterium</taxon>
    </lineage>
</organism>
<protein>
    <submittedName>
        <fullName evidence="3">Acyltransferase</fullName>
    </submittedName>
</protein>
<proteinExistence type="predicted"/>
<feature type="transmembrane region" description="Helical" evidence="1">
    <location>
        <begin position="175"/>
        <end position="195"/>
    </location>
</feature>
<feature type="transmembrane region" description="Helical" evidence="1">
    <location>
        <begin position="151"/>
        <end position="169"/>
    </location>
</feature>
<feature type="transmembrane region" description="Helical" evidence="1">
    <location>
        <begin position="89"/>
        <end position="112"/>
    </location>
</feature>
<keyword evidence="1" id="KW-1133">Transmembrane helix</keyword>
<gene>
    <name evidence="3" type="ORF">H7H73_28250</name>
</gene>
<sequence>MVDAARALCIVVVSLWHWALSVTHRAADGALVMPNPVDTVPGSWLATWVLQVMPLFFVVGGYAHLAAWERAQAVGISAGRFVGERLRRLLWPTAAWAAVWIAGELVAAAMPGPHRWMWQWFPGYLVPLWFVGVYGVLICLVPLTATLHARAGATTLAVLVLLLGGGSVLARGLGITAAAWLTAAVVWVFCHQLGYWWRSSDLGGRPLAVRSAVALTGLATLVILTGWAGFPRSMVATAAAAESNLFPTNAAIAALAVFQLGLLAVVTPAARRLLRRPAVWKPVVALNAVAMTVFVWHMTAYLVVLWAYERSGHTLIAEPSAAWWAQRWLWVAAPFAVLVGLVAVFARVESAARRGRGG</sequence>
<accession>A0A9X2YI61</accession>
<dbReference type="Pfam" id="PF01757">
    <property type="entry name" value="Acyl_transf_3"/>
    <property type="match status" value="1"/>
</dbReference>
<feature type="transmembrane region" description="Helical" evidence="1">
    <location>
        <begin position="124"/>
        <end position="144"/>
    </location>
</feature>
<dbReference type="GO" id="GO:0016747">
    <property type="term" value="F:acyltransferase activity, transferring groups other than amino-acyl groups"/>
    <property type="evidence" value="ECO:0007669"/>
    <property type="project" value="InterPro"/>
</dbReference>
<feature type="transmembrane region" description="Helical" evidence="1">
    <location>
        <begin position="328"/>
        <end position="346"/>
    </location>
</feature>
<feature type="domain" description="Acyltransferase 3" evidence="2">
    <location>
        <begin position="2"/>
        <end position="342"/>
    </location>
</feature>
<feature type="transmembrane region" description="Helical" evidence="1">
    <location>
        <begin position="207"/>
        <end position="230"/>
    </location>
</feature>
<keyword evidence="3" id="KW-0012">Acyltransferase</keyword>
<keyword evidence="1" id="KW-0812">Transmembrane</keyword>
<dbReference type="InterPro" id="IPR002656">
    <property type="entry name" value="Acyl_transf_3_dom"/>
</dbReference>
<comment type="caution">
    <text evidence="3">The sequence shown here is derived from an EMBL/GenBank/DDBJ whole genome shotgun (WGS) entry which is preliminary data.</text>
</comment>
<reference evidence="3" key="2">
    <citation type="journal article" date="2022" name="BMC Genomics">
        <title>Comparative genome analysis of mycobacteria focusing on tRNA and non-coding RNA.</title>
        <authorList>
            <person name="Behra P.R.K."/>
            <person name="Pettersson B.M.F."/>
            <person name="Ramesh M."/>
            <person name="Das S."/>
            <person name="Dasgupta S."/>
            <person name="Kirsebom L.A."/>
        </authorList>
    </citation>
    <scope>NUCLEOTIDE SEQUENCE</scope>
    <source>
        <strain evidence="3">DSM 45406</strain>
    </source>
</reference>
<evidence type="ECO:0000259" key="2">
    <source>
        <dbReference type="Pfam" id="PF01757"/>
    </source>
</evidence>